<dbReference type="EMBL" id="BARV01008634">
    <property type="protein sequence ID" value="GAI06121.1"/>
    <property type="molecule type" value="Genomic_DNA"/>
</dbReference>
<proteinExistence type="predicted"/>
<dbReference type="AlphaFoldDB" id="X1LJW3"/>
<protein>
    <recommendedName>
        <fullName evidence="2">DUF11 domain-containing protein</fullName>
    </recommendedName>
</protein>
<sequence length="301" mass="34738">MGIAGFYYWQKNIYSKEVLKLEILGPKETEIYQEIEYIVKYKNNGQVRLEEPRLIFEYPKYSIVEEEVLRKEISLEDIYPGEERVIPFKARLFGKEGDALTAKATLSYRPKNLKARYESTTTFTTVIKSVPLNFEFDLPSKVESGKEFKFRLNYFSNIDYPLSNLRCKIEYPLGFEFIESTPLSLEKIEWEVPPLNKAEGGRIEILARLRGEVGEQKIFQAELGTWQEGDFILLKKAVKGVEIIKPALYITQQINGNPEYIANPGDSLHYEILFKNIGEETLIDLSLVTTLTGNAYDLETL</sequence>
<reference evidence="1" key="1">
    <citation type="journal article" date="2014" name="Front. Microbiol.">
        <title>High frequency of phylogenetically diverse reductive dehalogenase-homologous genes in deep subseafloor sedimentary metagenomes.</title>
        <authorList>
            <person name="Kawai M."/>
            <person name="Futagami T."/>
            <person name="Toyoda A."/>
            <person name="Takaki Y."/>
            <person name="Nishi S."/>
            <person name="Hori S."/>
            <person name="Arai W."/>
            <person name="Tsubouchi T."/>
            <person name="Morono Y."/>
            <person name="Uchiyama I."/>
            <person name="Ito T."/>
            <person name="Fujiyama A."/>
            <person name="Inagaki F."/>
            <person name="Takami H."/>
        </authorList>
    </citation>
    <scope>NUCLEOTIDE SEQUENCE</scope>
    <source>
        <strain evidence="1">Expedition CK06-06</strain>
    </source>
</reference>
<name>X1LJW3_9ZZZZ</name>
<comment type="caution">
    <text evidence="1">The sequence shown here is derived from an EMBL/GenBank/DDBJ whole genome shotgun (WGS) entry which is preliminary data.</text>
</comment>
<gene>
    <name evidence="1" type="ORF">S06H3_17292</name>
</gene>
<organism evidence="1">
    <name type="scientific">marine sediment metagenome</name>
    <dbReference type="NCBI Taxonomy" id="412755"/>
    <lineage>
        <taxon>unclassified sequences</taxon>
        <taxon>metagenomes</taxon>
        <taxon>ecological metagenomes</taxon>
    </lineage>
</organism>
<accession>X1LJW3</accession>
<evidence type="ECO:0000313" key="1">
    <source>
        <dbReference type="EMBL" id="GAI06121.1"/>
    </source>
</evidence>
<feature type="non-terminal residue" evidence="1">
    <location>
        <position position="301"/>
    </location>
</feature>
<evidence type="ECO:0008006" key="2">
    <source>
        <dbReference type="Google" id="ProtNLM"/>
    </source>
</evidence>